<dbReference type="InterPro" id="IPR000805">
    <property type="entry name" value="Glyco_hydro_26"/>
</dbReference>
<dbReference type="InterPro" id="IPR022790">
    <property type="entry name" value="GH26_dom"/>
</dbReference>
<keyword evidence="6" id="KW-1185">Reference proteome</keyword>
<protein>
    <submittedName>
        <fullName evidence="5">Glycoside hydrolase family 26 protein</fullName>
    </submittedName>
</protein>
<comment type="similarity">
    <text evidence="3">Belongs to the glycosyl hydrolase 26 family.</text>
</comment>
<sequence length="528" mass="61659">MNDIGKYHAKTKISRTIKVLSYGLIVGLLLIIAYAADFGPDNNQNAFSRLENMGAYDKFTNYVDGYSLNVDQNMKVDMSYSGVGAVLENQNKRIEIYKQELPKDVSQTAYINYSNKFLSNTANHVKEYESKSIKNGKNVHILQWSRQKLSRVENDMNYYVSIEILSGTRVVYTILVKSTVPLDTTGGYQYLIDHFTTFTPTKAPYMRVAKSVPVEERGWNQETKDALQTYFGKDSVLTWGIFEPSAPDDFTQLKHLETSMEYEFPFLLNYTSFENKYQHPNLKSRLENAYKNHKILELTLQTSWKQEGEGNMVYDVLNGEYDEFLKDYAKTVSEFDHPVLFRLGNEMNGDWCPYSSYHTSKDTMIFKEFYRYVYQIFEEAKADNVIWVWNPNGKSFPDFNWNDASMYYPGDEYVDIVGLTAYNTGTYYPGENWTEFDVLYDPLYAEYDKLYEMPMMITEFASSSVGGDKNQWIRNMFSHIKKYENIKIAIWWDGRDLDADGNVARPYFIDETPDIIQTFKERLKTFKK</sequence>
<feature type="active site" description="Proton donor" evidence="3">
    <location>
        <position position="346"/>
    </location>
</feature>
<comment type="caution">
    <text evidence="5">The sequence shown here is derived from an EMBL/GenBank/DDBJ whole genome shotgun (WGS) entry which is preliminary data.</text>
</comment>
<evidence type="ECO:0000256" key="3">
    <source>
        <dbReference type="PROSITE-ProRule" id="PRU01100"/>
    </source>
</evidence>
<proteinExistence type="inferred from homology"/>
<dbReference type="GO" id="GO:0016787">
    <property type="term" value="F:hydrolase activity"/>
    <property type="evidence" value="ECO:0007669"/>
    <property type="project" value="UniProtKB-KW"/>
</dbReference>
<dbReference type="Proteomes" id="UP000779508">
    <property type="component" value="Unassembled WGS sequence"/>
</dbReference>
<feature type="active site" description="Nucleophile" evidence="3">
    <location>
        <position position="459"/>
    </location>
</feature>
<reference evidence="5 6" key="1">
    <citation type="submission" date="2021-06" db="EMBL/GenBank/DDBJ databases">
        <authorList>
            <person name="Sun Q."/>
            <person name="Li D."/>
        </authorList>
    </citation>
    <scope>NUCLEOTIDE SEQUENCE [LARGE SCALE GENOMIC DNA]</scope>
    <source>
        <strain evidence="5 6">MSJ-5</strain>
    </source>
</reference>
<dbReference type="PANTHER" id="PTHR40079">
    <property type="entry name" value="MANNAN ENDO-1,4-BETA-MANNOSIDASE E-RELATED"/>
    <property type="match status" value="1"/>
</dbReference>
<name>A0ABS6FZW1_9FIRM</name>
<keyword evidence="2 3" id="KW-0326">Glycosidase</keyword>
<dbReference type="PANTHER" id="PTHR40079:SF4">
    <property type="entry name" value="GH26 DOMAIN-CONTAINING PROTEIN-RELATED"/>
    <property type="match status" value="1"/>
</dbReference>
<keyword evidence="1 3" id="KW-0378">Hydrolase</keyword>
<dbReference type="PROSITE" id="PS51764">
    <property type="entry name" value="GH26"/>
    <property type="match status" value="1"/>
</dbReference>
<dbReference type="Pfam" id="PF02156">
    <property type="entry name" value="Glyco_hydro_26"/>
    <property type="match status" value="1"/>
</dbReference>
<gene>
    <name evidence="5" type="ORF">KQI88_05095</name>
</gene>
<dbReference type="RefSeq" id="WP_216415284.1">
    <property type="nucleotide sequence ID" value="NZ_JAHLQK010000002.1"/>
</dbReference>
<evidence type="ECO:0000313" key="5">
    <source>
        <dbReference type="EMBL" id="MBU5675785.1"/>
    </source>
</evidence>
<evidence type="ECO:0000256" key="1">
    <source>
        <dbReference type="ARBA" id="ARBA00022801"/>
    </source>
</evidence>
<dbReference type="EMBL" id="JAHLQK010000002">
    <property type="protein sequence ID" value="MBU5675785.1"/>
    <property type="molecule type" value="Genomic_DNA"/>
</dbReference>
<feature type="domain" description="GH26" evidence="4">
    <location>
        <begin position="207"/>
        <end position="528"/>
    </location>
</feature>
<evidence type="ECO:0000259" key="4">
    <source>
        <dbReference type="PROSITE" id="PS51764"/>
    </source>
</evidence>
<evidence type="ECO:0000256" key="2">
    <source>
        <dbReference type="ARBA" id="ARBA00023295"/>
    </source>
</evidence>
<organism evidence="5 6">
    <name type="scientific">Alkaliphilus flagellatus</name>
    <dbReference type="NCBI Taxonomy" id="2841507"/>
    <lineage>
        <taxon>Bacteria</taxon>
        <taxon>Bacillati</taxon>
        <taxon>Bacillota</taxon>
        <taxon>Clostridia</taxon>
        <taxon>Peptostreptococcales</taxon>
        <taxon>Natronincolaceae</taxon>
        <taxon>Alkaliphilus</taxon>
    </lineage>
</organism>
<evidence type="ECO:0000313" key="6">
    <source>
        <dbReference type="Proteomes" id="UP000779508"/>
    </source>
</evidence>
<accession>A0ABS6FZW1</accession>